<dbReference type="GO" id="GO:0016747">
    <property type="term" value="F:acyltransferase activity, transferring groups other than amino-acyl groups"/>
    <property type="evidence" value="ECO:0007669"/>
    <property type="project" value="InterPro"/>
</dbReference>
<evidence type="ECO:0000256" key="18">
    <source>
        <dbReference type="ARBA" id="ARBA00023315"/>
    </source>
</evidence>
<feature type="binding site" evidence="19">
    <location>
        <position position="895"/>
    </location>
    <ligand>
        <name>ATP</name>
        <dbReference type="ChEBI" id="CHEBI:30616"/>
    </ligand>
</feature>
<dbReference type="InterPro" id="IPR001611">
    <property type="entry name" value="Leu-rich_rpt"/>
</dbReference>
<keyword evidence="11 19" id="KW-0547">Nucleotide-binding</keyword>
<evidence type="ECO:0000256" key="17">
    <source>
        <dbReference type="ARBA" id="ARBA00023180"/>
    </source>
</evidence>
<evidence type="ECO:0000256" key="7">
    <source>
        <dbReference type="ARBA" id="ARBA00022679"/>
    </source>
</evidence>
<dbReference type="SMART" id="SM00220">
    <property type="entry name" value="S_TKc"/>
    <property type="match status" value="1"/>
</dbReference>
<evidence type="ECO:0000256" key="19">
    <source>
        <dbReference type="PROSITE-ProRule" id="PRU10141"/>
    </source>
</evidence>
<evidence type="ECO:0000256" key="16">
    <source>
        <dbReference type="ARBA" id="ARBA00023170"/>
    </source>
</evidence>
<dbReference type="SUPFAM" id="SSF52058">
    <property type="entry name" value="L domain-like"/>
    <property type="match status" value="1"/>
</dbReference>
<evidence type="ECO:0000256" key="2">
    <source>
        <dbReference type="ARBA" id="ARBA00008684"/>
    </source>
</evidence>
<evidence type="ECO:0000256" key="10">
    <source>
        <dbReference type="ARBA" id="ARBA00022737"/>
    </source>
</evidence>
<reference evidence="23 24" key="1">
    <citation type="journal article" date="2023" name="Mol. Ecol. Resour.">
        <title>Chromosome-level genome assembly of a triploid poplar Populus alba 'Berolinensis'.</title>
        <authorList>
            <person name="Chen S."/>
            <person name="Yu Y."/>
            <person name="Wang X."/>
            <person name="Wang S."/>
            <person name="Zhang T."/>
            <person name="Zhou Y."/>
            <person name="He R."/>
            <person name="Meng N."/>
            <person name="Wang Y."/>
            <person name="Liu W."/>
            <person name="Liu Z."/>
            <person name="Liu J."/>
            <person name="Guo Q."/>
            <person name="Huang H."/>
            <person name="Sederoff R.R."/>
            <person name="Wang G."/>
            <person name="Qu G."/>
            <person name="Chen S."/>
        </authorList>
    </citation>
    <scope>NUCLEOTIDE SEQUENCE [LARGE SCALE GENOMIC DNA]</scope>
    <source>
        <strain evidence="23">SC-2020</strain>
    </source>
</reference>
<dbReference type="AlphaFoldDB" id="A0AAD6LP46"/>
<dbReference type="Gene3D" id="1.10.510.10">
    <property type="entry name" value="Transferase(Phosphotransferase) domain 1"/>
    <property type="match status" value="1"/>
</dbReference>
<dbReference type="PROSITE" id="PS50011">
    <property type="entry name" value="PROTEIN_KINASE_DOM"/>
    <property type="match status" value="1"/>
</dbReference>
<evidence type="ECO:0000256" key="14">
    <source>
        <dbReference type="ARBA" id="ARBA00022989"/>
    </source>
</evidence>
<dbReference type="Pfam" id="PF00560">
    <property type="entry name" value="LRR_1"/>
    <property type="match status" value="3"/>
</dbReference>
<dbReference type="FunFam" id="3.40.630.30:FF:000059">
    <property type="entry name" value="Putative acetyltransferase NSI"/>
    <property type="match status" value="1"/>
</dbReference>
<dbReference type="Pfam" id="PF08263">
    <property type="entry name" value="LRRNT_2"/>
    <property type="match status" value="1"/>
</dbReference>
<keyword evidence="12 23" id="KW-0418">Kinase</keyword>
<dbReference type="CDD" id="cd14066">
    <property type="entry name" value="STKc_IRAK"/>
    <property type="match status" value="1"/>
</dbReference>
<dbReference type="FunFam" id="3.30.200.20:FF:000328">
    <property type="entry name" value="Leucine-rich repeat protein kinase family protein"/>
    <property type="match status" value="1"/>
</dbReference>
<dbReference type="Pfam" id="PF00583">
    <property type="entry name" value="Acetyltransf_1"/>
    <property type="match status" value="1"/>
</dbReference>
<dbReference type="EC" id="2.7.11.1" evidence="4"/>
<dbReference type="FunFam" id="1.10.510.10:FF:000453">
    <property type="entry name" value="LRR receptor-like serine/threonine-protein kinase HSL2"/>
    <property type="match status" value="1"/>
</dbReference>
<dbReference type="EMBL" id="JAQIZT010000016">
    <property type="protein sequence ID" value="KAJ6969212.1"/>
    <property type="molecule type" value="Genomic_DNA"/>
</dbReference>
<evidence type="ECO:0000259" key="22">
    <source>
        <dbReference type="PROSITE" id="PS51186"/>
    </source>
</evidence>
<dbReference type="InterPro" id="IPR000719">
    <property type="entry name" value="Prot_kinase_dom"/>
</dbReference>
<comment type="caution">
    <text evidence="23">The sequence shown here is derived from an EMBL/GenBank/DDBJ whole genome shotgun (WGS) entry which is preliminary data.</text>
</comment>
<keyword evidence="16 23" id="KW-0675">Receptor</keyword>
<evidence type="ECO:0000256" key="11">
    <source>
        <dbReference type="ARBA" id="ARBA00022741"/>
    </source>
</evidence>
<evidence type="ECO:0000256" key="1">
    <source>
        <dbReference type="ARBA" id="ARBA00004479"/>
    </source>
</evidence>
<evidence type="ECO:0000256" key="6">
    <source>
        <dbReference type="ARBA" id="ARBA00022614"/>
    </source>
</evidence>
<organism evidence="23 24">
    <name type="scientific">Populus alba x Populus x berolinensis</name>
    <dbReference type="NCBI Taxonomy" id="444605"/>
    <lineage>
        <taxon>Eukaryota</taxon>
        <taxon>Viridiplantae</taxon>
        <taxon>Streptophyta</taxon>
        <taxon>Embryophyta</taxon>
        <taxon>Tracheophyta</taxon>
        <taxon>Spermatophyta</taxon>
        <taxon>Magnoliopsida</taxon>
        <taxon>eudicotyledons</taxon>
        <taxon>Gunneridae</taxon>
        <taxon>Pentapetalae</taxon>
        <taxon>rosids</taxon>
        <taxon>fabids</taxon>
        <taxon>Malpighiales</taxon>
        <taxon>Salicaceae</taxon>
        <taxon>Saliceae</taxon>
        <taxon>Populus</taxon>
    </lineage>
</organism>
<dbReference type="InterPro" id="IPR016181">
    <property type="entry name" value="Acyl_CoA_acyltransferase"/>
</dbReference>
<keyword evidence="6" id="KW-0433">Leucine-rich repeat</keyword>
<keyword evidence="15 20" id="KW-0472">Membrane</keyword>
<dbReference type="InterPro" id="IPR013210">
    <property type="entry name" value="LRR_N_plant-typ"/>
</dbReference>
<dbReference type="Gene3D" id="3.40.630.30">
    <property type="match status" value="1"/>
</dbReference>
<dbReference type="InterPro" id="IPR017441">
    <property type="entry name" value="Protein_kinase_ATP_BS"/>
</dbReference>
<comment type="subcellular location">
    <subcellularLocation>
        <location evidence="1">Membrane</location>
        <topology evidence="1">Single-pass type I membrane protein</topology>
    </subcellularLocation>
</comment>
<gene>
    <name evidence="23" type="ORF">NC653_037010</name>
</gene>
<keyword evidence="7" id="KW-0808">Transferase</keyword>
<evidence type="ECO:0000256" key="8">
    <source>
        <dbReference type="ARBA" id="ARBA00022692"/>
    </source>
</evidence>
<dbReference type="InterPro" id="IPR008271">
    <property type="entry name" value="Ser/Thr_kinase_AS"/>
</dbReference>
<evidence type="ECO:0000256" key="5">
    <source>
        <dbReference type="ARBA" id="ARBA00022527"/>
    </source>
</evidence>
<keyword evidence="14 20" id="KW-1133">Transmembrane helix</keyword>
<keyword evidence="17" id="KW-0325">Glycoprotein</keyword>
<keyword evidence="9" id="KW-0732">Signal</keyword>
<dbReference type="FunFam" id="3.80.10.10:FF:000129">
    <property type="entry name" value="Leucine-rich repeat receptor-like kinase"/>
    <property type="match status" value="1"/>
</dbReference>
<dbReference type="GO" id="GO:0016020">
    <property type="term" value="C:membrane"/>
    <property type="evidence" value="ECO:0007669"/>
    <property type="project" value="UniProtKB-SubCell"/>
</dbReference>
<keyword evidence="5" id="KW-0723">Serine/threonine-protein kinase</keyword>
<proteinExistence type="inferred from homology"/>
<evidence type="ECO:0000256" key="20">
    <source>
        <dbReference type="SAM" id="Phobius"/>
    </source>
</evidence>
<dbReference type="InterPro" id="IPR011009">
    <property type="entry name" value="Kinase-like_dom_sf"/>
</dbReference>
<dbReference type="InterPro" id="IPR001245">
    <property type="entry name" value="Ser-Thr/Tyr_kinase_cat_dom"/>
</dbReference>
<dbReference type="PROSITE" id="PS51186">
    <property type="entry name" value="GNAT"/>
    <property type="match status" value="1"/>
</dbReference>
<dbReference type="Gene3D" id="3.80.10.10">
    <property type="entry name" value="Ribonuclease Inhibitor"/>
    <property type="match status" value="3"/>
</dbReference>
<evidence type="ECO:0000256" key="3">
    <source>
        <dbReference type="ARBA" id="ARBA00008694"/>
    </source>
</evidence>
<dbReference type="Pfam" id="PF07714">
    <property type="entry name" value="PK_Tyr_Ser-Thr"/>
    <property type="match status" value="1"/>
</dbReference>
<keyword evidence="18" id="KW-0012">Acyltransferase</keyword>
<evidence type="ECO:0000313" key="24">
    <source>
        <dbReference type="Proteomes" id="UP001164929"/>
    </source>
</evidence>
<evidence type="ECO:0000313" key="23">
    <source>
        <dbReference type="EMBL" id="KAJ6969212.1"/>
    </source>
</evidence>
<evidence type="ECO:0000256" key="12">
    <source>
        <dbReference type="ARBA" id="ARBA00022777"/>
    </source>
</evidence>
<sequence length="1193" mass="132033">MLMVSCEVVGYWALCVGFLKDNPTQVVESSSTLQEEEEPQPEEFVLVEKTEEDGVVEQIIFSSGGDVDIYDLQTLCDKVGWPRRPLSKLDAALKNSYMVATLHSIRKSPGSEGNDQKKLIGMARATSDHAFNATIWDVLVDPSYQGQGLGKTLVEKIIRALLQRDIGNITLFADSQVVEFYRNLGFEPDPEGIKAFAIDCHVSHGNMRLLAFHCSRTVDLFLHPRSTVGVDISDGFLPYCTDSMLRLRFCLFGVVIALLQCYFAMLSSAQMTHPSEVSVLQAVHRRLIDTQGNLNDWKKSDPCTSNWTGVVCILDKNDGYFHVRELRMLHLNLSGTLAPELGLLTYARRLNFMWNNINGSIPKEIGKMTSLQLLLLSGNQISGPLPDELGNLPNITKFQLDINQISGPLPRSFANLTNVRHFHMNNNSISGQIPPELGALPQLIHFLLDNNNLSGYLPPELSKMPKLTVFQLDNNNFNGTEIPESYGNMSTLLKLSLRNCNLQGSVPDLSGSPHLLYLDLSSNKLAGSIPTNKLSVNITTINLSNNMLTGPIPSNFSGFPHLQKLLLANNNLSGDAPTNIWQSLTLGSFAKLTLDFRNNSLTNISGIINPPANVSIRLQGNPVCQRANELNILPFCGVPTGDTEAPGSSNDSPEGCKTQSCPFSDNYEYVPESPAPCFCAAPLGIGLRLRSPSISDFQPYKFPFGLWITDYLEMNPYQLVIDSFMWEEGPRLRMYLKIFPSFSNDTYKFNTSEILQLMDEFATFSIPGDDTFGPYDLLNFTLLGPYKNVILKLPKSGMSRGALLGIVLGSMSLIVAISLVIAFIFYKKHKRFYRQVFKKKSTQKLPFKTESLREFSFPVLEMATNGFDNSMQVGQGGYGKVYKGVLADGTIVAIKRAHEGSLQGQKEFFTEIELLSRLHHRNLVPLVGYCVEQGEQMLVYEFMPNGSVGHLLSGKFKRPASFSMRMNIALGSAKGILYLHTEAEPPIIHRDIKANNILLDFKFTAKVSDFGISKLAPVQDCEGDASHISTIVKGTPGYLDPEYFLTNKLTDKSDVYSLGVVFLELLTGMEPISHGKYIVREINAACQSGIMFSIVDQKMGPYPSDCVKKFMALALKCCHDEPAERPSMLEVVRELENISYMLQESGTISSEHETSEMSGVDSPALFTTGKPSASSGFLGSDLVSGAFPVIRPR</sequence>
<comment type="similarity">
    <text evidence="3">Belongs to the acetyltransferase family.</text>
</comment>
<dbReference type="PROSITE" id="PS00108">
    <property type="entry name" value="PROTEIN_KINASE_ST"/>
    <property type="match status" value="1"/>
</dbReference>
<dbReference type="GO" id="GO:0005524">
    <property type="term" value="F:ATP binding"/>
    <property type="evidence" value="ECO:0007669"/>
    <property type="project" value="UniProtKB-UniRule"/>
</dbReference>
<keyword evidence="10" id="KW-0677">Repeat</keyword>
<feature type="transmembrane region" description="Helical" evidence="20">
    <location>
        <begin position="802"/>
        <end position="826"/>
    </location>
</feature>
<evidence type="ECO:0000256" key="15">
    <source>
        <dbReference type="ARBA" id="ARBA00023136"/>
    </source>
</evidence>
<evidence type="ECO:0000256" key="13">
    <source>
        <dbReference type="ARBA" id="ARBA00022840"/>
    </source>
</evidence>
<keyword evidence="8 20" id="KW-0812">Transmembrane</keyword>
<dbReference type="FunFam" id="3.80.10.10:FF:000041">
    <property type="entry name" value="LRR receptor-like serine/threonine-protein kinase ERECTA"/>
    <property type="match status" value="1"/>
</dbReference>
<dbReference type="SUPFAM" id="SSF55729">
    <property type="entry name" value="Acyl-CoA N-acyltransferases (Nat)"/>
    <property type="match status" value="1"/>
</dbReference>
<evidence type="ECO:0000256" key="9">
    <source>
        <dbReference type="ARBA" id="ARBA00022729"/>
    </source>
</evidence>
<dbReference type="GO" id="GO:0005737">
    <property type="term" value="C:cytoplasm"/>
    <property type="evidence" value="ECO:0007669"/>
    <property type="project" value="UniProtKB-ARBA"/>
</dbReference>
<dbReference type="CDD" id="cd04301">
    <property type="entry name" value="NAT_SF"/>
    <property type="match status" value="1"/>
</dbReference>
<dbReference type="GO" id="GO:0004674">
    <property type="term" value="F:protein serine/threonine kinase activity"/>
    <property type="evidence" value="ECO:0007669"/>
    <property type="project" value="UniProtKB-KW"/>
</dbReference>
<accession>A0AAD6LP46</accession>
<keyword evidence="13 19" id="KW-0067">ATP-binding</keyword>
<feature type="domain" description="N-acetyltransferase" evidence="22">
    <location>
        <begin position="59"/>
        <end position="209"/>
    </location>
</feature>
<dbReference type="Gene3D" id="3.30.200.20">
    <property type="entry name" value="Phosphorylase Kinase, domain 1"/>
    <property type="match status" value="1"/>
</dbReference>
<dbReference type="PANTHER" id="PTHR45974:SF23">
    <property type="entry name" value="PROTEIN KINASE DOMAIN-CONTAINING PROTEIN"/>
    <property type="match status" value="1"/>
</dbReference>
<dbReference type="InterPro" id="IPR000182">
    <property type="entry name" value="GNAT_dom"/>
</dbReference>
<evidence type="ECO:0000256" key="4">
    <source>
        <dbReference type="ARBA" id="ARBA00012513"/>
    </source>
</evidence>
<comment type="similarity">
    <text evidence="2">Belongs to the protein kinase superfamily. Ser/Thr protein kinase family.</text>
</comment>
<keyword evidence="24" id="KW-1185">Reference proteome</keyword>
<protein>
    <recommendedName>
        <fullName evidence="4">non-specific serine/threonine protein kinase</fullName>
        <ecNumber evidence="4">2.7.11.1</ecNumber>
    </recommendedName>
</protein>
<dbReference type="GO" id="GO:0005634">
    <property type="term" value="C:nucleus"/>
    <property type="evidence" value="ECO:0007669"/>
    <property type="project" value="UniProtKB-ARBA"/>
</dbReference>
<dbReference type="SUPFAM" id="SSF56112">
    <property type="entry name" value="Protein kinase-like (PK-like)"/>
    <property type="match status" value="1"/>
</dbReference>
<feature type="domain" description="Protein kinase" evidence="21">
    <location>
        <begin position="867"/>
        <end position="1141"/>
    </location>
</feature>
<dbReference type="PROSITE" id="PS00107">
    <property type="entry name" value="PROTEIN_KINASE_ATP"/>
    <property type="match status" value="1"/>
</dbReference>
<dbReference type="PANTHER" id="PTHR45974">
    <property type="entry name" value="RECEPTOR-LIKE PROTEIN 55"/>
    <property type="match status" value="1"/>
</dbReference>
<evidence type="ECO:0000259" key="21">
    <source>
        <dbReference type="PROSITE" id="PS50011"/>
    </source>
</evidence>
<name>A0AAD6LP46_9ROSI</name>
<dbReference type="InterPro" id="IPR032675">
    <property type="entry name" value="LRR_dom_sf"/>
</dbReference>
<dbReference type="Proteomes" id="UP001164929">
    <property type="component" value="Chromosome 16"/>
</dbReference>